<comment type="caution">
    <text evidence="1">The sequence shown here is derived from an EMBL/GenBank/DDBJ whole genome shotgun (WGS) entry which is preliminary data.</text>
</comment>
<evidence type="ECO:0000313" key="1">
    <source>
        <dbReference type="EMBL" id="OWZ84894.1"/>
    </source>
</evidence>
<accession>A0A226C2N9</accession>
<keyword evidence="2" id="KW-1185">Reference proteome</keyword>
<gene>
    <name evidence="1" type="ORF">CDO51_00360</name>
</gene>
<name>A0A226C2N9_9FIRM</name>
<dbReference type="Proteomes" id="UP000214588">
    <property type="component" value="Unassembled WGS sequence"/>
</dbReference>
<dbReference type="AlphaFoldDB" id="A0A226C2N9"/>
<proteinExistence type="predicted"/>
<sequence>MTQKCVLDFESSCNSCGECKLCDLDKEVECINCMKCVLDDKESRFMTIDEIKNDPKKKDDI</sequence>
<reference evidence="1 2" key="1">
    <citation type="submission" date="2017-06" db="EMBL/GenBank/DDBJ databases">
        <title>Draft Genome Sequence of Natranaerobius trueperi halophilic, alkalithermophilic bacteria from soda lakes.</title>
        <authorList>
            <person name="Zhao B."/>
        </authorList>
    </citation>
    <scope>NUCLEOTIDE SEQUENCE [LARGE SCALE GENOMIC DNA]</scope>
    <source>
        <strain evidence="1 2">DSM 18760</strain>
    </source>
</reference>
<protein>
    <submittedName>
        <fullName evidence="1">Uncharacterized protein</fullName>
    </submittedName>
</protein>
<dbReference type="RefSeq" id="WP_089022318.1">
    <property type="nucleotide sequence ID" value="NZ_NIQC01000001.1"/>
</dbReference>
<dbReference type="EMBL" id="NIQC01000001">
    <property type="protein sequence ID" value="OWZ84894.1"/>
    <property type="molecule type" value="Genomic_DNA"/>
</dbReference>
<evidence type="ECO:0000313" key="2">
    <source>
        <dbReference type="Proteomes" id="UP000214588"/>
    </source>
</evidence>
<organism evidence="1 2">
    <name type="scientific">Natranaerobius trueperi</name>
    <dbReference type="NCBI Taxonomy" id="759412"/>
    <lineage>
        <taxon>Bacteria</taxon>
        <taxon>Bacillati</taxon>
        <taxon>Bacillota</taxon>
        <taxon>Clostridia</taxon>
        <taxon>Natranaerobiales</taxon>
        <taxon>Natranaerobiaceae</taxon>
        <taxon>Natranaerobius</taxon>
    </lineage>
</organism>
<dbReference type="OrthoDB" id="1938377at2"/>